<keyword evidence="2 5" id="KW-0812">Transmembrane</keyword>
<keyword evidence="4 5" id="KW-0472">Membrane</keyword>
<organism evidence="6 7">
    <name type="scientific">Trichuris muris</name>
    <name type="common">Mouse whipworm</name>
    <dbReference type="NCBI Taxonomy" id="70415"/>
    <lineage>
        <taxon>Eukaryota</taxon>
        <taxon>Metazoa</taxon>
        <taxon>Ecdysozoa</taxon>
        <taxon>Nematoda</taxon>
        <taxon>Enoplea</taxon>
        <taxon>Dorylaimia</taxon>
        <taxon>Trichinellida</taxon>
        <taxon>Trichuridae</taxon>
        <taxon>Trichuris</taxon>
    </lineage>
</organism>
<dbReference type="InterPro" id="IPR052860">
    <property type="entry name" value="NRL-GPCR1"/>
</dbReference>
<evidence type="ECO:0000256" key="5">
    <source>
        <dbReference type="SAM" id="Phobius"/>
    </source>
</evidence>
<dbReference type="Gene3D" id="1.20.1070.10">
    <property type="entry name" value="Rhodopsin 7-helix transmembrane proteins"/>
    <property type="match status" value="1"/>
</dbReference>
<evidence type="ECO:0000256" key="3">
    <source>
        <dbReference type="ARBA" id="ARBA00022989"/>
    </source>
</evidence>
<proteinExistence type="predicted"/>
<name>A0A5S6QFF1_TRIMR</name>
<evidence type="ECO:0000313" key="7">
    <source>
        <dbReference type="WBParaSite" id="TMUE_1000005845.1"/>
    </source>
</evidence>
<evidence type="ECO:0000256" key="2">
    <source>
        <dbReference type="ARBA" id="ARBA00022692"/>
    </source>
</evidence>
<evidence type="ECO:0000313" key="6">
    <source>
        <dbReference type="Proteomes" id="UP000046395"/>
    </source>
</evidence>
<feature type="transmembrane region" description="Helical" evidence="5">
    <location>
        <begin position="143"/>
        <end position="164"/>
    </location>
</feature>
<keyword evidence="3 5" id="KW-1133">Transmembrane helix</keyword>
<sequence>MDFNRSINFDSSNTTAAHVIYLLETILMACGGMVGMLTNLALFRSVRCSRLFHANVRLLLLHSIVACEILCAHQVIHGIVGGMSIANHVFNVGVTKKTCILVQAPSVASFLVFSICIAAIGAERLLATLKNRYDDKERSSTAVRVFVTVTWAGGILNALLFLLVRNQETVVQYCSLFLLSFSPLLYVTCGFYCMIATSTVIVYWVTYKLNSTRVLAFSINTATHSLQERFQLRNNISITYSLLPCVLCSSITVFLAFGTLTTVSAFFVQDRQLNIWLVNCYLLILNLLCTNIIVQPIVLLRRCQKLRLLKFDWRYSLFPWVRLKDSNRYPCDHKTSVVQFHVNPDSHEALLQTFWSSKSRVHQCHNSTSRSLCCGLISSNERDWQS</sequence>
<dbReference type="Pfam" id="PF10292">
    <property type="entry name" value="7TM_GPCR_Srab"/>
    <property type="match status" value="1"/>
</dbReference>
<keyword evidence="6" id="KW-1185">Reference proteome</keyword>
<feature type="transmembrane region" description="Helical" evidence="5">
    <location>
        <begin position="100"/>
        <end position="122"/>
    </location>
</feature>
<dbReference type="Proteomes" id="UP000046395">
    <property type="component" value="Unassembled WGS sequence"/>
</dbReference>
<dbReference type="GO" id="GO:0016020">
    <property type="term" value="C:membrane"/>
    <property type="evidence" value="ECO:0007669"/>
    <property type="project" value="UniProtKB-SubCell"/>
</dbReference>
<feature type="transmembrane region" description="Helical" evidence="5">
    <location>
        <begin position="184"/>
        <end position="205"/>
    </location>
</feature>
<dbReference type="WBParaSite" id="TMUE_1000005845.1">
    <property type="protein sequence ID" value="TMUE_1000005845.1"/>
    <property type="gene ID" value="WBGene00290935"/>
</dbReference>
<evidence type="ECO:0000256" key="1">
    <source>
        <dbReference type="ARBA" id="ARBA00004141"/>
    </source>
</evidence>
<dbReference type="InterPro" id="IPR019408">
    <property type="entry name" value="7TM_GPCR_serpentine_rcpt_Srab"/>
</dbReference>
<feature type="transmembrane region" description="Helical" evidence="5">
    <location>
        <begin position="58"/>
        <end position="80"/>
    </location>
</feature>
<feature type="transmembrane region" description="Helical" evidence="5">
    <location>
        <begin position="20"/>
        <end position="46"/>
    </location>
</feature>
<feature type="transmembrane region" description="Helical" evidence="5">
    <location>
        <begin position="273"/>
        <end position="300"/>
    </location>
</feature>
<feature type="transmembrane region" description="Helical" evidence="5">
    <location>
        <begin position="238"/>
        <end position="267"/>
    </location>
</feature>
<protein>
    <submittedName>
        <fullName evidence="7">G-protein coupled receptors family 1 profile domain-containing protein</fullName>
    </submittedName>
</protein>
<accession>A0A5S6QFF1</accession>
<dbReference type="PANTHER" id="PTHR47521">
    <property type="entry name" value="SERPENTINE RECEPTOR, CLASS E (EPSILON)-RELATED"/>
    <property type="match status" value="1"/>
</dbReference>
<reference evidence="7" key="1">
    <citation type="submission" date="2019-12" db="UniProtKB">
        <authorList>
            <consortium name="WormBaseParasite"/>
        </authorList>
    </citation>
    <scope>IDENTIFICATION</scope>
</reference>
<comment type="subcellular location">
    <subcellularLocation>
        <location evidence="1">Membrane</location>
        <topology evidence="1">Multi-pass membrane protein</topology>
    </subcellularLocation>
</comment>
<evidence type="ECO:0000256" key="4">
    <source>
        <dbReference type="ARBA" id="ARBA00023136"/>
    </source>
</evidence>
<dbReference type="AlphaFoldDB" id="A0A5S6QFF1"/>